<feature type="domain" description="Galactosyltransferase C-terminal" evidence="5">
    <location>
        <begin position="167"/>
        <end position="223"/>
    </location>
</feature>
<comment type="similarity">
    <text evidence="2">Belongs to the glycosyltransferase 2 family.</text>
</comment>
<dbReference type="Proteomes" id="UP000002218">
    <property type="component" value="Chromosome"/>
</dbReference>
<dbReference type="OrthoDB" id="6653642at2"/>
<dbReference type="InterPro" id="IPR029044">
    <property type="entry name" value="Nucleotide-diphossugar_trans"/>
</dbReference>
<evidence type="ECO:0000313" key="7">
    <source>
        <dbReference type="Proteomes" id="UP000002218"/>
    </source>
</evidence>
<dbReference type="EMBL" id="CP001737">
    <property type="protein sequence ID" value="ACV79691.1"/>
    <property type="molecule type" value="Genomic_DNA"/>
</dbReference>
<evidence type="ECO:0000256" key="2">
    <source>
        <dbReference type="ARBA" id="ARBA00006739"/>
    </source>
</evidence>
<dbReference type="STRING" id="479431.Namu_3363"/>
<reference evidence="6 7" key="2">
    <citation type="journal article" date="2010" name="Stand. Genomic Sci.">
        <title>Complete genome sequence of Nakamurella multipartita type strain (Y-104).</title>
        <authorList>
            <person name="Tice H."/>
            <person name="Mayilraj S."/>
            <person name="Sims D."/>
            <person name="Lapidus A."/>
            <person name="Nolan M."/>
            <person name="Lucas S."/>
            <person name="Glavina Del Rio T."/>
            <person name="Copeland A."/>
            <person name="Cheng J.F."/>
            <person name="Meincke L."/>
            <person name="Bruce D."/>
            <person name="Goodwin L."/>
            <person name="Pitluck S."/>
            <person name="Ivanova N."/>
            <person name="Mavromatis K."/>
            <person name="Ovchinnikova G."/>
            <person name="Pati A."/>
            <person name="Chen A."/>
            <person name="Palaniappan K."/>
            <person name="Land M."/>
            <person name="Hauser L."/>
            <person name="Chang Y.J."/>
            <person name="Jeffries C.D."/>
            <person name="Detter J.C."/>
            <person name="Brettin T."/>
            <person name="Rohde M."/>
            <person name="Goker M."/>
            <person name="Bristow J."/>
            <person name="Eisen J.A."/>
            <person name="Markowitz V."/>
            <person name="Hugenholtz P."/>
            <person name="Kyrpides N.C."/>
            <person name="Klenk H.P."/>
            <person name="Chen F."/>
        </authorList>
    </citation>
    <scope>NUCLEOTIDE SEQUENCE [LARGE SCALE GENOMIC DNA]</scope>
    <source>
        <strain evidence="7">ATCC 700099 / DSM 44233 / CIP 104796 / JCM 9543 / NBRC 105858 / Y-104</strain>
    </source>
</reference>
<dbReference type="RefSeq" id="WP_015748557.1">
    <property type="nucleotide sequence ID" value="NC_013235.1"/>
</dbReference>
<keyword evidence="3" id="KW-0328">Glycosyltransferase</keyword>
<dbReference type="InterPro" id="IPR027791">
    <property type="entry name" value="Galactosyl_T_C"/>
</dbReference>
<gene>
    <name evidence="6" type="ordered locus">Namu_3363</name>
</gene>
<dbReference type="CAZy" id="GT2">
    <property type="family name" value="Glycosyltransferase Family 2"/>
</dbReference>
<proteinExistence type="inferred from homology"/>
<dbReference type="Pfam" id="PF02709">
    <property type="entry name" value="Glyco_transf_7C"/>
    <property type="match status" value="1"/>
</dbReference>
<protein>
    <submittedName>
        <fullName evidence="6">Glycosyl transferase family 2</fullName>
    </submittedName>
</protein>
<dbReference type="eggNOG" id="COG1216">
    <property type="taxonomic scope" value="Bacteria"/>
</dbReference>
<organism evidence="6 7">
    <name type="scientific">Nakamurella multipartita (strain ATCC 700099 / DSM 44233 / CIP 104796 / JCM 9543 / NBRC 105858 / Y-104)</name>
    <name type="common">Microsphaera multipartita</name>
    <dbReference type="NCBI Taxonomy" id="479431"/>
    <lineage>
        <taxon>Bacteria</taxon>
        <taxon>Bacillati</taxon>
        <taxon>Actinomycetota</taxon>
        <taxon>Actinomycetes</taxon>
        <taxon>Nakamurellales</taxon>
        <taxon>Nakamurellaceae</taxon>
        <taxon>Nakamurella</taxon>
    </lineage>
</organism>
<dbReference type="PANTHER" id="PTHR43179:SF12">
    <property type="entry name" value="GALACTOFURANOSYLTRANSFERASE GLFT2"/>
    <property type="match status" value="1"/>
</dbReference>
<evidence type="ECO:0000256" key="1">
    <source>
        <dbReference type="ARBA" id="ARBA00004776"/>
    </source>
</evidence>
<name>C8XDY8_NAKMY</name>
<dbReference type="HOGENOM" id="CLU_077127_0_0_11"/>
<keyword evidence="7" id="KW-1185">Reference proteome</keyword>
<evidence type="ECO:0000259" key="5">
    <source>
        <dbReference type="Pfam" id="PF02709"/>
    </source>
</evidence>
<keyword evidence="4 6" id="KW-0808">Transferase</keyword>
<dbReference type="InParanoid" id="C8XDY8"/>
<evidence type="ECO:0000256" key="3">
    <source>
        <dbReference type="ARBA" id="ARBA00022676"/>
    </source>
</evidence>
<dbReference type="SUPFAM" id="SSF53448">
    <property type="entry name" value="Nucleotide-diphospho-sugar transferases"/>
    <property type="match status" value="1"/>
</dbReference>
<accession>C8XDY8</accession>
<dbReference type="Gene3D" id="3.90.550.10">
    <property type="entry name" value="Spore Coat Polysaccharide Biosynthesis Protein SpsA, Chain A"/>
    <property type="match status" value="1"/>
</dbReference>
<sequence length="288" mass="30325">MTTAVITIAAGRHQHLWAQQRGLALGDRRPDVYVAVAMGDPQVGPRTVDGPLTGTGALVLPVELAAGGPLPLAAARNAGAAAALAAGADVLIFLDVDCVPAPALVAAYTDAVHHESGPALHCGVVQYLADGVDAAGIHPADLAGRAHPARPQPGPGESLESADWPLFWSLSFAVSARTWAQLGGFCEEYVGYGGEDTDLGYRAFRAGITLRWLGGADAFHQYHESPSPPVAHLADIVRNATVFHRRWGFWPMLGWLQAFADLGLAHYDQDRDRWQVLTAAPDAVPAGT</sequence>
<dbReference type="KEGG" id="nml:Namu_3363"/>
<evidence type="ECO:0000256" key="4">
    <source>
        <dbReference type="ARBA" id="ARBA00022679"/>
    </source>
</evidence>
<evidence type="ECO:0000313" key="6">
    <source>
        <dbReference type="EMBL" id="ACV79691.1"/>
    </source>
</evidence>
<comment type="pathway">
    <text evidence="1">Cell wall biogenesis; cell wall polysaccharide biosynthesis.</text>
</comment>
<dbReference type="PANTHER" id="PTHR43179">
    <property type="entry name" value="RHAMNOSYLTRANSFERASE WBBL"/>
    <property type="match status" value="1"/>
</dbReference>
<dbReference type="AlphaFoldDB" id="C8XDY8"/>
<reference evidence="7" key="1">
    <citation type="submission" date="2009-09" db="EMBL/GenBank/DDBJ databases">
        <title>The complete genome of Nakamurella multipartita DSM 44233.</title>
        <authorList>
            <consortium name="US DOE Joint Genome Institute (JGI-PGF)"/>
            <person name="Lucas S."/>
            <person name="Copeland A."/>
            <person name="Lapidus A."/>
            <person name="Glavina del Rio T."/>
            <person name="Dalin E."/>
            <person name="Tice H."/>
            <person name="Bruce D."/>
            <person name="Goodwin L."/>
            <person name="Pitluck S."/>
            <person name="Kyrpides N."/>
            <person name="Mavromatis K."/>
            <person name="Ivanova N."/>
            <person name="Ovchinnikova G."/>
            <person name="Sims D."/>
            <person name="Meincke L."/>
            <person name="Brettin T."/>
            <person name="Detter J.C."/>
            <person name="Han C."/>
            <person name="Larimer F."/>
            <person name="Land M."/>
            <person name="Hauser L."/>
            <person name="Markowitz V."/>
            <person name="Cheng J.-F."/>
            <person name="Hugenholtz P."/>
            <person name="Woyke T."/>
            <person name="Wu D."/>
            <person name="Klenk H.-P."/>
            <person name="Eisen J.A."/>
        </authorList>
    </citation>
    <scope>NUCLEOTIDE SEQUENCE [LARGE SCALE GENOMIC DNA]</scope>
    <source>
        <strain evidence="7">ATCC 700099 / DSM 44233 / CIP 104796 / JCM 9543 / NBRC 105858 / Y-104</strain>
    </source>
</reference>
<dbReference type="GO" id="GO:0016757">
    <property type="term" value="F:glycosyltransferase activity"/>
    <property type="evidence" value="ECO:0007669"/>
    <property type="project" value="UniProtKB-KW"/>
</dbReference>